<feature type="region of interest" description="Disordered" evidence="5">
    <location>
        <begin position="24"/>
        <end position="75"/>
    </location>
</feature>
<feature type="disulfide bond" evidence="4">
    <location>
        <begin position="333"/>
        <end position="360"/>
    </location>
</feature>
<feature type="compositionally biased region" description="Low complexity" evidence="5">
    <location>
        <begin position="868"/>
        <end position="878"/>
    </location>
</feature>
<feature type="disulfide bond" evidence="4">
    <location>
        <begin position="1428"/>
        <end position="1455"/>
    </location>
</feature>
<dbReference type="InterPro" id="IPR035976">
    <property type="entry name" value="Sushi/SCR/CCP_sf"/>
</dbReference>
<feature type="domain" description="Sushi" evidence="8">
    <location>
        <begin position="178"/>
        <end position="242"/>
    </location>
</feature>
<dbReference type="PROSITE" id="PS50835">
    <property type="entry name" value="IG_LIKE"/>
    <property type="match status" value="1"/>
</dbReference>
<evidence type="ECO:0000256" key="3">
    <source>
        <dbReference type="ARBA" id="ARBA00023157"/>
    </source>
</evidence>
<evidence type="ECO:0000256" key="2">
    <source>
        <dbReference type="ARBA" id="ARBA00022737"/>
    </source>
</evidence>
<evidence type="ECO:0008006" key="12">
    <source>
        <dbReference type="Google" id="ProtNLM"/>
    </source>
</evidence>
<feature type="disulfide bond" evidence="4">
    <location>
        <begin position="1550"/>
        <end position="1577"/>
    </location>
</feature>
<feature type="domain" description="Sushi" evidence="8">
    <location>
        <begin position="972"/>
        <end position="1048"/>
    </location>
</feature>
<keyword evidence="1 6" id="KW-0732">Signal</keyword>
<dbReference type="GeneID" id="108042246"/>
<dbReference type="InterPro" id="IPR007110">
    <property type="entry name" value="Ig-like_dom"/>
</dbReference>
<dbReference type="InterPro" id="IPR000436">
    <property type="entry name" value="Sushi_SCR_CCP_dom"/>
</dbReference>
<protein>
    <recommendedName>
        <fullName evidence="12">Sushi, von Willebrand factor type A, EGF and pentraxin domain-containing protein 1</fullName>
    </recommendedName>
</protein>
<reference evidence="11" key="1">
    <citation type="journal article" date="2021" name="Elife">
        <title>Highly contiguous assemblies of 101 drosophilid genomes.</title>
        <authorList>
            <person name="Kim B.Y."/>
            <person name="Wang J.R."/>
            <person name="Miller D.E."/>
            <person name="Barmina O."/>
            <person name="Delaney E."/>
            <person name="Thompson A."/>
            <person name="Comeault A.A."/>
            <person name="Peede D."/>
            <person name="D'Agostino E.R."/>
            <person name="Pelaez J."/>
            <person name="Aguilar J.M."/>
            <person name="Haji D."/>
            <person name="Matsunaga T."/>
            <person name="Armstrong E.E."/>
            <person name="Zych M."/>
            <person name="Ogawa Y."/>
            <person name="Stamenkovic-Radak M."/>
            <person name="Jelic M."/>
            <person name="Veselinovic M.S."/>
            <person name="Tanaskovic M."/>
            <person name="Eric P."/>
            <person name="Gao J.J."/>
            <person name="Katoh T.K."/>
            <person name="Toda M.J."/>
            <person name="Watabe H."/>
            <person name="Watada M."/>
            <person name="Davis J.S."/>
            <person name="Moyle L.C."/>
            <person name="Manoli G."/>
            <person name="Bertolini E."/>
            <person name="Kostal V."/>
            <person name="Hawley R.S."/>
            <person name="Takahashi A."/>
            <person name="Jones C.D."/>
            <person name="Price D.K."/>
            <person name="Whiteman N."/>
            <person name="Kopp A."/>
            <person name="Matute D.R."/>
            <person name="Petrov D.A."/>
        </authorList>
    </citation>
    <scope>NUCLEOTIDE SEQUENCE [LARGE SCALE GENOMIC DNA]</scope>
</reference>
<keyword evidence="4" id="KW-0768">Sushi</keyword>
<feature type="domain" description="Sushi" evidence="8">
    <location>
        <begin position="305"/>
        <end position="362"/>
    </location>
</feature>
<keyword evidence="11" id="KW-1185">Reference proteome</keyword>
<feature type="domain" description="Sushi" evidence="8">
    <location>
        <begin position="579"/>
        <end position="650"/>
    </location>
</feature>
<feature type="disulfide bond" evidence="4">
    <location>
        <begin position="147"/>
        <end position="174"/>
    </location>
</feature>
<feature type="chain" id="PRO_5046022856" description="Sushi, von Willebrand factor type A, EGF and pentraxin domain-containing protein 1" evidence="6">
    <location>
        <begin position="21"/>
        <end position="1659"/>
    </location>
</feature>
<feature type="domain" description="Sushi" evidence="8">
    <location>
        <begin position="112"/>
        <end position="176"/>
    </location>
</feature>
<dbReference type="InterPro" id="IPR013783">
    <property type="entry name" value="Ig-like_fold"/>
</dbReference>
<feature type="compositionally biased region" description="Acidic residues" evidence="5">
    <location>
        <begin position="38"/>
        <end position="57"/>
    </location>
</feature>
<feature type="domain" description="Sushi" evidence="8">
    <location>
        <begin position="243"/>
        <end position="301"/>
    </location>
</feature>
<feature type="domain" description="Ig-like" evidence="7">
    <location>
        <begin position="1307"/>
        <end position="1394"/>
    </location>
</feature>
<feature type="signal peptide" evidence="6">
    <location>
        <begin position="1"/>
        <end position="20"/>
    </location>
</feature>
<feature type="domain" description="Sushi" evidence="8">
    <location>
        <begin position="1521"/>
        <end position="1579"/>
    </location>
</feature>
<dbReference type="InterPro" id="IPR051277">
    <property type="entry name" value="SEZ6_CSMD_C4BPB_Regulators"/>
</dbReference>
<proteinExistence type="predicted"/>
<dbReference type="SMART" id="SM00032">
    <property type="entry name" value="CCP"/>
    <property type="match status" value="17"/>
</dbReference>
<feature type="domain" description="Sushi" evidence="8">
    <location>
        <begin position="1400"/>
        <end position="1457"/>
    </location>
</feature>
<evidence type="ECO:0000259" key="8">
    <source>
        <dbReference type="PROSITE" id="PS50923"/>
    </source>
</evidence>
<dbReference type="Pfam" id="PF00084">
    <property type="entry name" value="Sushi"/>
    <property type="match status" value="11"/>
</dbReference>
<dbReference type="RefSeq" id="XP_044315873.1">
    <property type="nucleotide sequence ID" value="XM_044459938.1"/>
</dbReference>
<keyword evidence="3 4" id="KW-1015">Disulfide bond</keyword>
<dbReference type="PROSITE" id="PS50923">
    <property type="entry name" value="SUSHI"/>
    <property type="match status" value="12"/>
</dbReference>
<dbReference type="PROSITE" id="PS51390">
    <property type="entry name" value="WAP"/>
    <property type="match status" value="1"/>
</dbReference>
<feature type="disulfide bond" evidence="4">
    <location>
        <begin position="1019"/>
        <end position="1046"/>
    </location>
</feature>
<feature type="region of interest" description="Disordered" evidence="5">
    <location>
        <begin position="817"/>
        <end position="905"/>
    </location>
</feature>
<evidence type="ECO:0000259" key="7">
    <source>
        <dbReference type="PROSITE" id="PS50835"/>
    </source>
</evidence>
<name>A0ABM5JAM6_DRORH</name>
<comment type="caution">
    <text evidence="4">Lacks conserved residue(s) required for the propagation of feature annotation.</text>
</comment>
<sequence>MNRLLLQCLVTTILVYKVTSVPTSTMSTSVQTTSEIPQQDDDDDDWEEDDDSLESDDDGRVYKNPRNSPSTECPRDEEQATLLGQKCLRKCSSDEDCKSKKKKCLCDGVCGNSCIKPDRECPELAQPSLGQVTVGGRHFGARASYACPHGYHVVGLQSRLCQADGNWAGAEPACKQNIYCLKPPQIEHARNSALPEQETFDLDSTVQYHCHTGYVTNGFPRAKCLAIDNLASWYGPDIQCEPRSCGQPPDPAYGWHAGECYTYGCKITYNCGTGYELVGKHERYCQSDGSWTPKELPTCVLVTSVVCPTPENPKNGKATYTTLAYNSVVSYECRYGYTLMGESSSRCGADRKWSGTLPTCKEINCGHPGVLYNGYIENIEAGTGLGASIIFRCQPEMMINGLGSSVCQIDGRWRNALPECLAPCVVPTISQGNVYPIEITTDENGTAIVSPPTTTTQSPSQTQSIGGVETVKHGTALEVKCDENYEFPVSLLSPPTCNNGTWSIIPRCVPARCKSMPRPPKHGMVMAPKTEHGMKARFKCKDGFKLVSPEGKDVTDPHDYVLTCSFGNWTGETPKCDEVFCSFPGYIPNGKVLLVGNMGLYDYRPYVKKIVNNKQIMYDCDKGYVLEVGPPGATCVGGKWRPLDLPQCLLGQHPRLRWNRRRRRSLEIRQLRSMYLLQRQRQLQRQLVENQKYINEVINPAKTSVARVKRSASPYPNPQPHPLDDMGFSKYYQKIKERYQRYVKKMLGRDRIYQKLHAQDAMSRVGNNLNAHDGGQVMRGKANFRELESANNYLGGRGIGTGGGVVPLPNINQASRSQVAHMVRSSKDELLSNGSPPVGSRTFHMNSTRSYMDQLRSQIVRRRRKRSSSIGQSPPSSGATLPDAEVDISDGGEGGKGGGGKRLRGPCEDLDWDSFGNVTTLRPGKVPGRNAVGIMLHLECNAGFKLNIKGDNVTARCIRGIWKPETPKCLSAPCLVPAVEHGQYYKVEPHTKQLSDKPSLTPLSTYEEIQSNEFITLECEDGFNIQGSAQLRCAHGSWSVNAFSECTSVPCTLPNIPGVIYDGGYRAGLTIGHGSSVSVRCELSTNANPIEMSCRKGVLTPPSIPCESGLRKSREELEHATPTPHPKVEHNELDNDHDHLDNGTDEHDDMKMCGSPMLTDGALVYKNAEHPELDGAYESGTEIFFNCIPNAAGDRQTWRIICDNGLWIGRSYNCENGTCVFRNNEANVVSFYNDLEIREDVVDFPPGATIISRCMDIGKFSMTGSHERTCIHSEWTNTKPVCSGLNQENDYAMEKAPTILFRHQNGPIAQSNDGKLIVYPGTTLHMECLWMRRFGNPKWNVSHTHKNYTEGWVTEADEGRDSTLEYRLSIVDAASDDSGFYSCMTPARHEHAVEVVVRAINCPEIPMRRGLIVNTNDTKLSTRALMSCANGNSLIGASELFCMPSGNWSAPLPVCESVECGDIPLGMGSNASSPRVSVLSREVGGRAAFSCSSGYGLRGPAEAICNPTGEWSAPLPTCVEVQCDNPGAPQNGYAQGSAPYRAGDVVQFNCNPEYMMQGQPIIACQDNGRWSGGLPKCVQACSYPGTVISGRMSSVKFYYAIGESITFTCDAGLDLRGSKVLKCLKNGKWSSAIPTCVTNEGPAGGGNTASGKHLSTSMG</sequence>
<feature type="disulfide bond" evidence="4">
    <location>
        <begin position="1609"/>
        <end position="1636"/>
    </location>
</feature>
<feature type="domain" description="Sushi" evidence="8">
    <location>
        <begin position="1458"/>
        <end position="1520"/>
    </location>
</feature>
<evidence type="ECO:0000256" key="4">
    <source>
        <dbReference type="PROSITE-ProRule" id="PRU00302"/>
    </source>
</evidence>
<dbReference type="EnsemblMetazoa" id="XM_044459938.1">
    <property type="protein sequence ID" value="XP_044315873.1"/>
    <property type="gene ID" value="LOC108042246"/>
</dbReference>
<dbReference type="PANTHER" id="PTHR45656">
    <property type="entry name" value="PROTEIN CBR-CLEC-78"/>
    <property type="match status" value="1"/>
</dbReference>
<evidence type="ECO:0000256" key="1">
    <source>
        <dbReference type="ARBA" id="ARBA00022729"/>
    </source>
</evidence>
<evidence type="ECO:0000313" key="10">
    <source>
        <dbReference type="EnsemblMetazoa" id="XP_044315873.1"/>
    </source>
</evidence>
<dbReference type="PANTHER" id="PTHR45656:SF4">
    <property type="entry name" value="PROTEIN CBR-CLEC-78"/>
    <property type="match status" value="1"/>
</dbReference>
<feature type="domain" description="Sushi" evidence="8">
    <location>
        <begin position="363"/>
        <end position="422"/>
    </location>
</feature>
<feature type="domain" description="Sushi" evidence="8">
    <location>
        <begin position="511"/>
        <end position="578"/>
    </location>
</feature>
<dbReference type="Proteomes" id="UP001652680">
    <property type="component" value="Unassembled WGS sequence"/>
</dbReference>
<feature type="disulfide bond" evidence="4">
    <location>
        <begin position="393"/>
        <end position="420"/>
    </location>
</feature>
<evidence type="ECO:0000313" key="11">
    <source>
        <dbReference type="Proteomes" id="UP001652680"/>
    </source>
</evidence>
<evidence type="ECO:0000259" key="9">
    <source>
        <dbReference type="PROSITE" id="PS51390"/>
    </source>
</evidence>
<feature type="disulfide bond" evidence="4">
    <location>
        <begin position="1491"/>
        <end position="1518"/>
    </location>
</feature>
<reference evidence="10" key="2">
    <citation type="submission" date="2025-05" db="UniProtKB">
        <authorList>
            <consortium name="EnsemblMetazoa"/>
        </authorList>
    </citation>
    <scope>IDENTIFICATION</scope>
</reference>
<feature type="region of interest" description="Disordered" evidence="5">
    <location>
        <begin position="1114"/>
        <end position="1134"/>
    </location>
</feature>
<evidence type="ECO:0000256" key="6">
    <source>
        <dbReference type="SAM" id="SignalP"/>
    </source>
</evidence>
<dbReference type="SUPFAM" id="SSF57535">
    <property type="entry name" value="Complement control module/SCR domain"/>
    <property type="match status" value="13"/>
</dbReference>
<organism evidence="10 11">
    <name type="scientific">Drosophila rhopaloa</name>
    <name type="common">Fruit fly</name>
    <dbReference type="NCBI Taxonomy" id="1041015"/>
    <lineage>
        <taxon>Eukaryota</taxon>
        <taxon>Metazoa</taxon>
        <taxon>Ecdysozoa</taxon>
        <taxon>Arthropoda</taxon>
        <taxon>Hexapoda</taxon>
        <taxon>Insecta</taxon>
        <taxon>Pterygota</taxon>
        <taxon>Neoptera</taxon>
        <taxon>Endopterygota</taxon>
        <taxon>Diptera</taxon>
        <taxon>Brachycera</taxon>
        <taxon>Muscomorpha</taxon>
        <taxon>Ephydroidea</taxon>
        <taxon>Drosophilidae</taxon>
        <taxon>Drosophila</taxon>
        <taxon>Sophophora</taxon>
    </lineage>
</organism>
<accession>A0ABM5JAM6</accession>
<dbReference type="InterPro" id="IPR008197">
    <property type="entry name" value="WAP_dom"/>
</dbReference>
<dbReference type="Gene3D" id="2.60.40.10">
    <property type="entry name" value="Immunoglobulins"/>
    <property type="match status" value="1"/>
</dbReference>
<keyword evidence="2" id="KW-0677">Repeat</keyword>
<feature type="compositionally biased region" description="Low complexity" evidence="5">
    <location>
        <begin position="24"/>
        <end position="34"/>
    </location>
</feature>
<feature type="domain" description="Sushi" evidence="8">
    <location>
        <begin position="1580"/>
        <end position="1638"/>
    </location>
</feature>
<evidence type="ECO:0000256" key="5">
    <source>
        <dbReference type="SAM" id="MobiDB-lite"/>
    </source>
</evidence>
<feature type="domain" description="WAP" evidence="9">
    <location>
        <begin position="65"/>
        <end position="118"/>
    </location>
</feature>
<dbReference type="CDD" id="cd00033">
    <property type="entry name" value="CCP"/>
    <property type="match status" value="10"/>
</dbReference>
<dbReference type="Gene3D" id="2.10.70.10">
    <property type="entry name" value="Complement Module, domain 1"/>
    <property type="match status" value="13"/>
</dbReference>